<dbReference type="AlphaFoldDB" id="A0A934S652"/>
<keyword evidence="4" id="KW-1185">Reference proteome</keyword>
<dbReference type="InterPro" id="IPR037873">
    <property type="entry name" value="BamE-like"/>
</dbReference>
<reference evidence="3" key="1">
    <citation type="submission" date="2021-01" db="EMBL/GenBank/DDBJ databases">
        <title>Modified the classification status of verrucomicrobia.</title>
        <authorList>
            <person name="Feng X."/>
        </authorList>
    </citation>
    <scope>NUCLEOTIDE SEQUENCE</scope>
    <source>
        <strain evidence="3">KCTC 22041</strain>
    </source>
</reference>
<dbReference type="Proteomes" id="UP000603141">
    <property type="component" value="Unassembled WGS sequence"/>
</dbReference>
<dbReference type="RefSeq" id="WP_200271334.1">
    <property type="nucleotide sequence ID" value="NZ_JAENIJ010000020.1"/>
</dbReference>
<evidence type="ECO:0000313" key="4">
    <source>
        <dbReference type="Proteomes" id="UP000603141"/>
    </source>
</evidence>
<accession>A0A934S652</accession>
<gene>
    <name evidence="3" type="ORF">JIN85_12890</name>
</gene>
<evidence type="ECO:0000313" key="3">
    <source>
        <dbReference type="EMBL" id="MBK1883316.1"/>
    </source>
</evidence>
<dbReference type="Gene3D" id="3.30.1450.10">
    <property type="match status" value="1"/>
</dbReference>
<evidence type="ECO:0000256" key="2">
    <source>
        <dbReference type="SAM" id="SignalP"/>
    </source>
</evidence>
<sequence length="238" mass="27159">MWRFLILFLGLCTLNATAEIQRDERRSLLDSDPDVVYLDQTVKNPIMLEVIKEAPIYSTKEGTRQIGTLQINQTLKLEAMTEKAYRVRGKGVGKAVVGWVGPWAFKSKDPDFVENLKKLYQRQIEVVALIDANDVAIGMTLEEVTSSLGKPVKTASRKTANGETGKWEYIEYEDVKHYVTRIDPYSGAVYRQFSHITREEKSKTAVEFENNVVTAIERMEDEKGANVRIIVPPVIFRW</sequence>
<evidence type="ECO:0000256" key="1">
    <source>
        <dbReference type="ARBA" id="ARBA00022729"/>
    </source>
</evidence>
<keyword evidence="1 2" id="KW-0732">Signal</keyword>
<protein>
    <submittedName>
        <fullName evidence="3">Uncharacterized protein</fullName>
    </submittedName>
</protein>
<proteinExistence type="predicted"/>
<comment type="caution">
    <text evidence="3">The sequence shown here is derived from an EMBL/GenBank/DDBJ whole genome shotgun (WGS) entry which is preliminary data.</text>
</comment>
<organism evidence="3 4">
    <name type="scientific">Luteolibacter pohnpeiensis</name>
    <dbReference type="NCBI Taxonomy" id="454153"/>
    <lineage>
        <taxon>Bacteria</taxon>
        <taxon>Pseudomonadati</taxon>
        <taxon>Verrucomicrobiota</taxon>
        <taxon>Verrucomicrobiia</taxon>
        <taxon>Verrucomicrobiales</taxon>
        <taxon>Verrucomicrobiaceae</taxon>
        <taxon>Luteolibacter</taxon>
    </lineage>
</organism>
<feature type="signal peptide" evidence="2">
    <location>
        <begin position="1"/>
        <end position="18"/>
    </location>
</feature>
<name>A0A934S652_9BACT</name>
<feature type="chain" id="PRO_5037066628" evidence="2">
    <location>
        <begin position="19"/>
        <end position="238"/>
    </location>
</feature>
<dbReference type="EMBL" id="JAENIJ010000020">
    <property type="protein sequence ID" value="MBK1883316.1"/>
    <property type="molecule type" value="Genomic_DNA"/>
</dbReference>